<dbReference type="CDD" id="cd05154">
    <property type="entry name" value="ACAD10_11_N-like"/>
    <property type="match status" value="1"/>
</dbReference>
<evidence type="ECO:0000313" key="3">
    <source>
        <dbReference type="Proteomes" id="UP000246132"/>
    </source>
</evidence>
<dbReference type="InterPro" id="IPR052898">
    <property type="entry name" value="ACAD10-like"/>
</dbReference>
<gene>
    <name evidence="2" type="ORF">DEM25_012720</name>
</gene>
<dbReference type="Proteomes" id="UP000246132">
    <property type="component" value="Unassembled WGS sequence"/>
</dbReference>
<feature type="domain" description="Aminoglycoside phosphotransferase" evidence="1">
    <location>
        <begin position="26"/>
        <end position="241"/>
    </location>
</feature>
<organism evidence="2 3">
    <name type="scientific">Oceaniradius stylonematis</name>
    <dbReference type="NCBI Taxonomy" id="2184161"/>
    <lineage>
        <taxon>Bacteria</taxon>
        <taxon>Pseudomonadati</taxon>
        <taxon>Pseudomonadota</taxon>
        <taxon>Alphaproteobacteria</taxon>
        <taxon>Hyphomicrobiales</taxon>
        <taxon>Ahrensiaceae</taxon>
        <taxon>Oceaniradius</taxon>
    </lineage>
</organism>
<protein>
    <submittedName>
        <fullName evidence="2">Phosphotransferase family protein</fullName>
    </submittedName>
</protein>
<evidence type="ECO:0000259" key="1">
    <source>
        <dbReference type="Pfam" id="PF01636"/>
    </source>
</evidence>
<dbReference type="Gene3D" id="3.30.200.20">
    <property type="entry name" value="Phosphorylase Kinase, domain 1"/>
    <property type="match status" value="1"/>
</dbReference>
<dbReference type="GO" id="GO:0016740">
    <property type="term" value="F:transferase activity"/>
    <property type="evidence" value="ECO:0007669"/>
    <property type="project" value="UniProtKB-KW"/>
</dbReference>
<dbReference type="PANTHER" id="PTHR47829">
    <property type="entry name" value="HYDROLASE, PUTATIVE (AFU_ORTHOLOGUE AFUA_1G12880)-RELATED"/>
    <property type="match status" value="1"/>
</dbReference>
<sequence>MNTLDLEALEAYLSPRIVGLSGLRKATKFSGGQSNPTFLIEADSGRYVLRRKPPGKILPSAHAVDREYRVIAALAETDVPVAPALHLCEDDAVIGSAFYVMGFVDGVVHWDPALPDLEPGLRRPATLAMIETLARLHSLDPAAVGLADYGRPAGYAGRQIARWTKQYQASAEKTDPHMEELIGWLHENQPAEDGRASIVHGDYRIDNLIYAPGSANVRAVLDWELSTIGHPFADIAYVLLHHKLPRDSVFKGLAGHDRDALGLPHEAEIIEHYCNRLGVASIDALDFWVSLSAFRLATILEGVAARIRAGNASDPERGRRLVNAIPDLIALGLRAARSQTDTRQAD</sequence>
<accession>A0A3A8AIG8</accession>
<evidence type="ECO:0000313" key="2">
    <source>
        <dbReference type="EMBL" id="RKF06454.1"/>
    </source>
</evidence>
<dbReference type="InterPro" id="IPR011009">
    <property type="entry name" value="Kinase-like_dom_sf"/>
</dbReference>
<dbReference type="SUPFAM" id="SSF56112">
    <property type="entry name" value="Protein kinase-like (PK-like)"/>
    <property type="match status" value="1"/>
</dbReference>
<dbReference type="InterPro" id="IPR041726">
    <property type="entry name" value="ACAD10_11_N"/>
</dbReference>
<dbReference type="Pfam" id="PF01636">
    <property type="entry name" value="APH"/>
    <property type="match status" value="1"/>
</dbReference>
<dbReference type="RefSeq" id="WP_109766099.1">
    <property type="nucleotide sequence ID" value="NZ_QFWV02000007.1"/>
</dbReference>
<comment type="caution">
    <text evidence="2">The sequence shown here is derived from an EMBL/GenBank/DDBJ whole genome shotgun (WGS) entry which is preliminary data.</text>
</comment>
<dbReference type="AlphaFoldDB" id="A0A3A8AIG8"/>
<proteinExistence type="predicted"/>
<reference evidence="2 3" key="1">
    <citation type="journal article" date="2018" name="Int. J. Syst. Bacteriol.">
        <title>Oceaniradius stylonemae gen. nov., sp. nov., isolated from a red alga, Stylonema cornu-cervi.</title>
        <authorList>
            <person name="Jeong S."/>
        </authorList>
    </citation>
    <scope>NUCLEOTIDE SEQUENCE [LARGE SCALE GENOMIC DNA]</scope>
    <source>
        <strain evidence="2 3">StC1</strain>
    </source>
</reference>
<dbReference type="EMBL" id="QFWV02000007">
    <property type="protein sequence ID" value="RKF06454.1"/>
    <property type="molecule type" value="Genomic_DNA"/>
</dbReference>
<dbReference type="InterPro" id="IPR002575">
    <property type="entry name" value="Aminoglycoside_PTrfase"/>
</dbReference>
<keyword evidence="2" id="KW-0808">Transferase</keyword>
<dbReference type="PANTHER" id="PTHR47829:SF3">
    <property type="entry name" value="AMINOGLYCOSIDE PHOSPHOTRANSFERASE DOMAIN-CONTAINING PROTEIN"/>
    <property type="match status" value="1"/>
</dbReference>
<dbReference type="Gene3D" id="3.90.1200.10">
    <property type="match status" value="1"/>
</dbReference>
<keyword evidence="3" id="KW-1185">Reference proteome</keyword>
<dbReference type="OrthoDB" id="3806873at2"/>
<name>A0A3A8AIG8_9HYPH</name>